<dbReference type="Proteomes" id="UP000177932">
    <property type="component" value="Unassembled WGS sequence"/>
</dbReference>
<sequence length="149" mass="16909">MQNAANSLGNSFFDLSDDVILEILVDQTGKAKGSCGLKWDYSEEFGFQTILGKTKFTMSHYLNRMGHPEVYIIASEGGRERTIFEPPLHISQTPAGAFLRALTSLFWFKSLPQVPEGERQKTKLRNAIQDLYKMVGGEYPPFPTMRWPM</sequence>
<organism evidence="1 2">
    <name type="scientific">Candidatus Spechtbacteria bacterium RIFCSPHIGHO2_01_FULL_43_30</name>
    <dbReference type="NCBI Taxonomy" id="1802158"/>
    <lineage>
        <taxon>Bacteria</taxon>
        <taxon>Candidatus Spechtiibacteriota</taxon>
    </lineage>
</organism>
<dbReference type="STRING" id="1802158.A2827_02025"/>
<proteinExistence type="predicted"/>
<evidence type="ECO:0000313" key="1">
    <source>
        <dbReference type="EMBL" id="OGZ58587.1"/>
    </source>
</evidence>
<evidence type="ECO:0000313" key="2">
    <source>
        <dbReference type="Proteomes" id="UP000177932"/>
    </source>
</evidence>
<accession>A0A1G2H7Z7</accession>
<name>A0A1G2H7Z7_9BACT</name>
<dbReference type="EMBL" id="MHOD01000003">
    <property type="protein sequence ID" value="OGZ58587.1"/>
    <property type="molecule type" value="Genomic_DNA"/>
</dbReference>
<comment type="caution">
    <text evidence="1">The sequence shown here is derived from an EMBL/GenBank/DDBJ whole genome shotgun (WGS) entry which is preliminary data.</text>
</comment>
<dbReference type="AlphaFoldDB" id="A0A1G2H7Z7"/>
<reference evidence="1 2" key="1">
    <citation type="journal article" date="2016" name="Nat. Commun.">
        <title>Thousands of microbial genomes shed light on interconnected biogeochemical processes in an aquifer system.</title>
        <authorList>
            <person name="Anantharaman K."/>
            <person name="Brown C.T."/>
            <person name="Hug L.A."/>
            <person name="Sharon I."/>
            <person name="Castelle C.J."/>
            <person name="Probst A.J."/>
            <person name="Thomas B.C."/>
            <person name="Singh A."/>
            <person name="Wilkins M.J."/>
            <person name="Karaoz U."/>
            <person name="Brodie E.L."/>
            <person name="Williams K.H."/>
            <person name="Hubbard S.S."/>
            <person name="Banfield J.F."/>
        </authorList>
    </citation>
    <scope>NUCLEOTIDE SEQUENCE [LARGE SCALE GENOMIC DNA]</scope>
</reference>
<gene>
    <name evidence="1" type="ORF">A2827_02025</name>
</gene>
<protein>
    <submittedName>
        <fullName evidence="1">Uncharacterized protein</fullName>
    </submittedName>
</protein>